<feature type="region of interest" description="Disordered" evidence="1">
    <location>
        <begin position="14"/>
        <end position="36"/>
    </location>
</feature>
<reference evidence="2" key="1">
    <citation type="submission" date="2022-12" db="EMBL/GenBank/DDBJ databases">
        <title>New Phytohabitans aurantiacus sp. RD004123 nov., an actinomycete isolated from soil.</title>
        <authorList>
            <person name="Triningsih D.W."/>
            <person name="Harunari E."/>
            <person name="Igarashi Y."/>
        </authorList>
    </citation>
    <scope>NUCLEOTIDE SEQUENCE</scope>
    <source>
        <strain evidence="2">RD004123</strain>
    </source>
</reference>
<evidence type="ECO:0000256" key="1">
    <source>
        <dbReference type="SAM" id="MobiDB-lite"/>
    </source>
</evidence>
<gene>
    <name evidence="2" type="ORF">Pa4123_62630</name>
</gene>
<dbReference type="EMBL" id="BSDI01000039">
    <property type="protein sequence ID" value="GLI00987.1"/>
    <property type="molecule type" value="Genomic_DNA"/>
</dbReference>
<keyword evidence="3" id="KW-1185">Reference proteome</keyword>
<evidence type="ECO:0000313" key="2">
    <source>
        <dbReference type="EMBL" id="GLI00987.1"/>
    </source>
</evidence>
<evidence type="ECO:0000313" key="3">
    <source>
        <dbReference type="Proteomes" id="UP001144280"/>
    </source>
</evidence>
<dbReference type="Proteomes" id="UP001144280">
    <property type="component" value="Unassembled WGS sequence"/>
</dbReference>
<comment type="caution">
    <text evidence="2">The sequence shown here is derived from an EMBL/GenBank/DDBJ whole genome shotgun (WGS) entry which is preliminary data.</text>
</comment>
<accession>A0ABQ5R543</accession>
<proteinExistence type="predicted"/>
<sequence>MDRDGNLKRAFLTGPAGRARLGGRRASRVGDRDGRARAHRNISIAHLRRARTARPRDHLWHAVLDILAELGQDAAVELPRPAFPVPEGGRR</sequence>
<organism evidence="2 3">
    <name type="scientific">Phytohabitans aurantiacus</name>
    <dbReference type="NCBI Taxonomy" id="3016789"/>
    <lineage>
        <taxon>Bacteria</taxon>
        <taxon>Bacillati</taxon>
        <taxon>Actinomycetota</taxon>
        <taxon>Actinomycetes</taxon>
        <taxon>Micromonosporales</taxon>
        <taxon>Micromonosporaceae</taxon>
    </lineage>
</organism>
<protein>
    <submittedName>
        <fullName evidence="2">Uncharacterized protein</fullName>
    </submittedName>
</protein>
<name>A0ABQ5R543_9ACTN</name>